<accession>A0ACC1YK80</accession>
<dbReference type="EMBL" id="CM051396">
    <property type="protein sequence ID" value="KAJ4723933.1"/>
    <property type="molecule type" value="Genomic_DNA"/>
</dbReference>
<reference evidence="1 2" key="1">
    <citation type="journal article" date="2023" name="Science">
        <title>Complex scaffold remodeling in plant triterpene biosynthesis.</title>
        <authorList>
            <person name="De La Pena R."/>
            <person name="Hodgson H."/>
            <person name="Liu J.C."/>
            <person name="Stephenson M.J."/>
            <person name="Martin A.C."/>
            <person name="Owen C."/>
            <person name="Harkess A."/>
            <person name="Leebens-Mack J."/>
            <person name="Jimenez L.E."/>
            <person name="Osbourn A."/>
            <person name="Sattely E.S."/>
        </authorList>
    </citation>
    <scope>NUCLEOTIDE SEQUENCE [LARGE SCALE GENOMIC DNA]</scope>
    <source>
        <strain evidence="2">cv. JPN11</strain>
        <tissue evidence="1">Leaf</tissue>
    </source>
</reference>
<sequence length="189" mass="21027">MMHLASSLASSITLAKNCIQPVGRSFSGSPNSAGQEKNPFKRYEYHMSQEFLPCEIKNPACNVIEDSWVKVDGFKYTPVISQALHEEVYMALAAGVNGEDISSGVSTASHAVETYLERISQKIKLPEQIVQLAATVSDRKTRELIAKAVEKVGNDGYFAAMVSYSLLPLYFLRIVNSFNYFDIHINIIR</sequence>
<gene>
    <name evidence="1" type="ORF">OWV82_007250</name>
</gene>
<dbReference type="Proteomes" id="UP001164539">
    <property type="component" value="Chromosome 3"/>
</dbReference>
<evidence type="ECO:0000313" key="2">
    <source>
        <dbReference type="Proteomes" id="UP001164539"/>
    </source>
</evidence>
<comment type="caution">
    <text evidence="1">The sequence shown here is derived from an EMBL/GenBank/DDBJ whole genome shotgun (WGS) entry which is preliminary data.</text>
</comment>
<organism evidence="1 2">
    <name type="scientific">Melia azedarach</name>
    <name type="common">Chinaberry tree</name>
    <dbReference type="NCBI Taxonomy" id="155640"/>
    <lineage>
        <taxon>Eukaryota</taxon>
        <taxon>Viridiplantae</taxon>
        <taxon>Streptophyta</taxon>
        <taxon>Embryophyta</taxon>
        <taxon>Tracheophyta</taxon>
        <taxon>Spermatophyta</taxon>
        <taxon>Magnoliopsida</taxon>
        <taxon>eudicotyledons</taxon>
        <taxon>Gunneridae</taxon>
        <taxon>Pentapetalae</taxon>
        <taxon>rosids</taxon>
        <taxon>malvids</taxon>
        <taxon>Sapindales</taxon>
        <taxon>Meliaceae</taxon>
        <taxon>Melia</taxon>
    </lineage>
</organism>
<protein>
    <submittedName>
        <fullName evidence="1">Chaperonin CPN60-like 2, mitochondrial</fullName>
    </submittedName>
</protein>
<proteinExistence type="predicted"/>
<keyword evidence="2" id="KW-1185">Reference proteome</keyword>
<evidence type="ECO:0000313" key="1">
    <source>
        <dbReference type="EMBL" id="KAJ4723933.1"/>
    </source>
</evidence>
<name>A0ACC1YK80_MELAZ</name>